<dbReference type="InterPro" id="IPR003961">
    <property type="entry name" value="FN3_dom"/>
</dbReference>
<keyword evidence="3 13" id="KW-0812">Transmembrane</keyword>
<feature type="transmembrane region" description="Helical" evidence="13">
    <location>
        <begin position="1158"/>
        <end position="1181"/>
    </location>
</feature>
<dbReference type="SUPFAM" id="SSF48726">
    <property type="entry name" value="Immunoglobulin"/>
    <property type="match status" value="6"/>
</dbReference>
<evidence type="ECO:0000256" key="3">
    <source>
        <dbReference type="ARBA" id="ARBA00022692"/>
    </source>
</evidence>
<evidence type="ECO:0000256" key="2">
    <source>
        <dbReference type="ARBA" id="ARBA00022475"/>
    </source>
</evidence>
<protein>
    <submittedName>
        <fullName evidence="14">Uncharacterized protein</fullName>
    </submittedName>
</protein>
<dbReference type="GO" id="GO:0098632">
    <property type="term" value="F:cell-cell adhesion mediator activity"/>
    <property type="evidence" value="ECO:0007669"/>
    <property type="project" value="TreeGrafter"/>
</dbReference>
<dbReference type="FunFam" id="2.60.40.10:FF:000005">
    <property type="entry name" value="Neuronal cell adhesion molecule"/>
    <property type="match status" value="1"/>
</dbReference>
<evidence type="ECO:0000256" key="7">
    <source>
        <dbReference type="ARBA" id="ARBA00022989"/>
    </source>
</evidence>
<evidence type="ECO:0000313" key="14">
    <source>
        <dbReference type="EMBL" id="CAD7230534.1"/>
    </source>
</evidence>
<keyword evidence="2" id="KW-1003">Cell membrane</keyword>
<keyword evidence="11" id="KW-0393">Immunoglobulin domain</keyword>
<evidence type="ECO:0000256" key="11">
    <source>
        <dbReference type="ARBA" id="ARBA00023319"/>
    </source>
</evidence>
<dbReference type="FunFam" id="2.60.40.10:FF:000035">
    <property type="entry name" value="Contactin 1"/>
    <property type="match status" value="1"/>
</dbReference>
<dbReference type="GO" id="GO:0007420">
    <property type="term" value="P:brain development"/>
    <property type="evidence" value="ECO:0007669"/>
    <property type="project" value="TreeGrafter"/>
</dbReference>
<dbReference type="Gene3D" id="2.60.40.10">
    <property type="entry name" value="Immunoglobulins"/>
    <property type="match status" value="11"/>
</dbReference>
<dbReference type="GO" id="GO:0005886">
    <property type="term" value="C:plasma membrane"/>
    <property type="evidence" value="ECO:0007669"/>
    <property type="project" value="UniProtKB-SubCell"/>
</dbReference>
<feature type="non-terminal residue" evidence="14">
    <location>
        <position position="1"/>
    </location>
</feature>
<dbReference type="InterPro" id="IPR007110">
    <property type="entry name" value="Ig-like_dom"/>
</dbReference>
<evidence type="ECO:0000256" key="13">
    <source>
        <dbReference type="SAM" id="Phobius"/>
    </source>
</evidence>
<keyword evidence="5" id="KW-0677">Repeat</keyword>
<dbReference type="OrthoDB" id="6244967at2759"/>
<keyword evidence="10" id="KW-0325">Glycoprotein</keyword>
<dbReference type="InterPro" id="IPR036179">
    <property type="entry name" value="Ig-like_dom_sf"/>
</dbReference>
<dbReference type="SMART" id="SM00409">
    <property type="entry name" value="IG"/>
    <property type="match status" value="6"/>
</dbReference>
<dbReference type="CDD" id="cd00063">
    <property type="entry name" value="FN3"/>
    <property type="match status" value="5"/>
</dbReference>
<keyword evidence="8 13" id="KW-0472">Membrane</keyword>
<sequence>MKKLADGDTGLQVVDKEVEVGSIWKEVEVGSIWKEVEVGSIWKEVEVGSIWKEVEVGSIWKEVEVESIWKEVEVEYRMIKNGKKFDWQTYDDRISQQPGRGTLVITKPRDEDLGYYQCFAYNDWGTAMSNSVHVRKAELSSFRDTPTKTVSANEGDPLGIKCSPPDGYPKPSVYWMKLDASGALISINSSRMTVDPEGTLWFSNVTREDSSKDFTYACSATSIFRSEYKVGNKVYLDVVSTGSAPGQSKHPPTQQYVSVRNFVVLRGEKAELWCIYGGTPLPEITWRKRGAPIQSSYGKSYQTTNYGKTLQFKYVDFDDQGTYDCTATNGVGAAQTHSIRLVVESRPYFTREPEIVMAAEDETAEFFCEANGLPKPNIEWFHNGKPIRQSPYNPRRQISAGKITIRNLEKSDTGNYACNASNSLGYVFKDVFVNVLALPPDITNPPSDARTVSGETVTLSCRTFGAPKPLVKWVKGTGQELTGGRFNITGEGDLVISNVIFTDAGEYTCHASNKFGHANASGSLVVKEQTRITRGPEDYEVAAGTTATFRCTANSDPSLPLTIDWLKNGQRIDFEQEPRFIQSADYSLTITKTTELDSGSYTCLAKTDLDEDTAPATLTVQDVPNPPLLRRVVCSEKQAMIEWSPQGDNRAPILNYVIQYNTTFTPDTWEDAFSDVPAAENTFEVSLSPYTNYTFRVISRNKIGPSPPSLPSREVCTTKPDVPFKNPGNVRGRGTSPSNMVISWARMEQIEHNGPRFKYVVHWRRDLPDRNWNTHEVTDWRQTQHLVGGLPTYQRYAIMVVAHNAMGESNVAPREYRGFSGEDMPLEAPRNFTVRRVVDAQTAVLSWEPVTPGSVRGEFKGYKIQTWTEEDPSVRDIIVAPDAVETVLNKFIPYSRNFAHVLVFNGAYNGPPSNEVSFRTPVGLPGPIDYMEAYAMGSSALYVMWKRPRQPNGPLTGYRIYYQKLTGTSLGPKMERVPAITDYKMTRAKLAGLEPGTKYRITVTALRTLPGEILFTVRSFLRVQATTTAGEGKPYFIERSTNPAGEAQPETPNFTWEHVHQDEGLAAVRIRWLPNMQGTPGSHFYVQYRKRGETLYQRTEDELYEDFKVVDSLQPGEVYEFRVVAVDGTAFAYSLPEEIHAWSEDGSLYLSSDNIAHAGWFVGMMVAICLLLLVLVLVCVIKRNRGGKYNVYDQELSRGKPMDYPEETGFHEYSRPPDEKSAMTFPPPRTESDTDSFGEVEGGGETGG</sequence>
<proteinExistence type="predicted"/>
<comment type="subcellular location">
    <subcellularLocation>
        <location evidence="1">Cell membrane</location>
        <topology evidence="1">Single-pass type I membrane protein</topology>
    </subcellularLocation>
</comment>
<dbReference type="InterPro" id="IPR013783">
    <property type="entry name" value="Ig-like_fold"/>
</dbReference>
<dbReference type="PROSITE" id="PS50835">
    <property type="entry name" value="IG_LIKE"/>
    <property type="match status" value="5"/>
</dbReference>
<keyword evidence="6" id="KW-0130">Cell adhesion</keyword>
<gene>
    <name evidence="14" type="ORF">CTOB1V02_LOCUS8392</name>
</gene>
<dbReference type="FunFam" id="2.60.40.10:FF:000028">
    <property type="entry name" value="Neuronal cell adhesion molecule"/>
    <property type="match status" value="1"/>
</dbReference>
<dbReference type="SMART" id="SM00408">
    <property type="entry name" value="IGc2"/>
    <property type="match status" value="6"/>
</dbReference>
<dbReference type="InterPro" id="IPR036116">
    <property type="entry name" value="FN3_sf"/>
</dbReference>
<dbReference type="InterPro" id="IPR003599">
    <property type="entry name" value="Ig_sub"/>
</dbReference>
<feature type="compositionally biased region" description="Basic and acidic residues" evidence="12">
    <location>
        <begin position="1202"/>
        <end position="1221"/>
    </location>
</feature>
<dbReference type="InterPro" id="IPR003598">
    <property type="entry name" value="Ig_sub2"/>
</dbReference>
<dbReference type="GO" id="GO:0007411">
    <property type="term" value="P:axon guidance"/>
    <property type="evidence" value="ECO:0007669"/>
    <property type="project" value="TreeGrafter"/>
</dbReference>
<dbReference type="PROSITE" id="PS50853">
    <property type="entry name" value="FN3"/>
    <property type="match status" value="4"/>
</dbReference>
<dbReference type="SMART" id="SM00060">
    <property type="entry name" value="FN3"/>
    <property type="match status" value="5"/>
</dbReference>
<name>A0A7R8ZSQ0_9CRUS</name>
<evidence type="ECO:0000256" key="9">
    <source>
        <dbReference type="ARBA" id="ARBA00023157"/>
    </source>
</evidence>
<dbReference type="EMBL" id="OB662763">
    <property type="protein sequence ID" value="CAD7230534.1"/>
    <property type="molecule type" value="Genomic_DNA"/>
</dbReference>
<dbReference type="GO" id="GO:0030424">
    <property type="term" value="C:axon"/>
    <property type="evidence" value="ECO:0007669"/>
    <property type="project" value="UniProtKB-ARBA"/>
</dbReference>
<feature type="region of interest" description="Disordered" evidence="12">
    <location>
        <begin position="1202"/>
        <end position="1248"/>
    </location>
</feature>
<organism evidence="14">
    <name type="scientific">Cyprideis torosa</name>
    <dbReference type="NCBI Taxonomy" id="163714"/>
    <lineage>
        <taxon>Eukaryota</taxon>
        <taxon>Metazoa</taxon>
        <taxon>Ecdysozoa</taxon>
        <taxon>Arthropoda</taxon>
        <taxon>Crustacea</taxon>
        <taxon>Oligostraca</taxon>
        <taxon>Ostracoda</taxon>
        <taxon>Podocopa</taxon>
        <taxon>Podocopida</taxon>
        <taxon>Cytherocopina</taxon>
        <taxon>Cytheroidea</taxon>
        <taxon>Cytherideidae</taxon>
        <taxon>Cyprideis</taxon>
    </lineage>
</organism>
<accession>A0A7R8ZSQ0</accession>
<dbReference type="FunFam" id="2.60.40.10:FF:000032">
    <property type="entry name" value="palladin isoform X1"/>
    <property type="match status" value="1"/>
</dbReference>
<evidence type="ECO:0000256" key="5">
    <source>
        <dbReference type="ARBA" id="ARBA00022737"/>
    </source>
</evidence>
<keyword evidence="4" id="KW-0732">Signal</keyword>
<dbReference type="PANTHER" id="PTHR44170">
    <property type="entry name" value="PROTEIN SIDEKICK"/>
    <property type="match status" value="1"/>
</dbReference>
<dbReference type="AlphaFoldDB" id="A0A7R8ZSQ0"/>
<keyword evidence="9" id="KW-1015">Disulfide bond</keyword>
<evidence type="ECO:0000256" key="8">
    <source>
        <dbReference type="ARBA" id="ARBA00023136"/>
    </source>
</evidence>
<evidence type="ECO:0000256" key="12">
    <source>
        <dbReference type="SAM" id="MobiDB-lite"/>
    </source>
</evidence>
<evidence type="ECO:0000256" key="10">
    <source>
        <dbReference type="ARBA" id="ARBA00023180"/>
    </source>
</evidence>
<keyword evidence="7 13" id="KW-1133">Transmembrane helix</keyword>
<dbReference type="PANTHER" id="PTHR44170:SF6">
    <property type="entry name" value="CONTACTIN"/>
    <property type="match status" value="1"/>
</dbReference>
<reference evidence="14" key="1">
    <citation type="submission" date="2020-11" db="EMBL/GenBank/DDBJ databases">
        <authorList>
            <person name="Tran Van P."/>
        </authorList>
    </citation>
    <scope>NUCLEOTIDE SEQUENCE</scope>
</reference>
<dbReference type="FunFam" id="2.60.40.10:FF:001928">
    <property type="entry name" value="neuroglian isoform X2"/>
    <property type="match status" value="1"/>
</dbReference>
<dbReference type="InterPro" id="IPR013098">
    <property type="entry name" value="Ig_I-set"/>
</dbReference>
<dbReference type="SUPFAM" id="SSF49265">
    <property type="entry name" value="Fibronectin type III"/>
    <property type="match status" value="3"/>
</dbReference>
<evidence type="ECO:0000256" key="4">
    <source>
        <dbReference type="ARBA" id="ARBA00022729"/>
    </source>
</evidence>
<evidence type="ECO:0000256" key="1">
    <source>
        <dbReference type="ARBA" id="ARBA00004251"/>
    </source>
</evidence>
<evidence type="ECO:0000256" key="6">
    <source>
        <dbReference type="ARBA" id="ARBA00022889"/>
    </source>
</evidence>
<dbReference type="FunFam" id="2.60.40.10:FF:000238">
    <property type="entry name" value="Neuronal cell adhesion molecule"/>
    <property type="match status" value="1"/>
</dbReference>
<dbReference type="Pfam" id="PF00041">
    <property type="entry name" value="fn3"/>
    <property type="match status" value="4"/>
</dbReference>
<dbReference type="FunFam" id="2.60.40.10:FF:000004">
    <property type="entry name" value="DCC isoform 1"/>
    <property type="match status" value="1"/>
</dbReference>
<dbReference type="Pfam" id="PF07679">
    <property type="entry name" value="I-set"/>
    <property type="match status" value="4"/>
</dbReference>